<keyword evidence="11" id="KW-1015">Disulfide bond</keyword>
<evidence type="ECO:0000313" key="13">
    <source>
        <dbReference type="Ensembl" id="ENSPLOP00000010305.1"/>
    </source>
</evidence>
<reference evidence="13" key="3">
    <citation type="submission" date="2025-09" db="UniProtKB">
        <authorList>
            <consortium name="Ensembl"/>
        </authorList>
    </citation>
    <scope>IDENTIFICATION</scope>
</reference>
<keyword evidence="5" id="KW-0999">Mitochondrion inner membrane</keyword>
<dbReference type="GO" id="GO:0006122">
    <property type="term" value="P:mitochondrial electron transport, ubiquinol to cytochrome c"/>
    <property type="evidence" value="ECO:0007669"/>
    <property type="project" value="InterPro"/>
</dbReference>
<dbReference type="InterPro" id="IPR003422">
    <property type="entry name" value="Cyt_b-c1_6"/>
</dbReference>
<evidence type="ECO:0000256" key="10">
    <source>
        <dbReference type="ARBA" id="ARBA00023136"/>
    </source>
</evidence>
<keyword evidence="9" id="KW-0496">Mitochondrion</keyword>
<evidence type="ECO:0000256" key="5">
    <source>
        <dbReference type="ARBA" id="ARBA00022792"/>
    </source>
</evidence>
<evidence type="ECO:0000256" key="7">
    <source>
        <dbReference type="ARBA" id="ARBA00022982"/>
    </source>
</evidence>
<comment type="similarity">
    <text evidence="2">Belongs to the UQCRH/QCR6 family.</text>
</comment>
<reference evidence="13" key="2">
    <citation type="submission" date="2025-08" db="UniProtKB">
        <authorList>
            <consortium name="Ensembl"/>
        </authorList>
    </citation>
    <scope>IDENTIFICATION</scope>
</reference>
<evidence type="ECO:0000256" key="4">
    <source>
        <dbReference type="ARBA" id="ARBA00022660"/>
    </source>
</evidence>
<keyword evidence="14" id="KW-1185">Reference proteome</keyword>
<dbReference type="FunFam" id="1.10.287.20:FF:000002">
    <property type="entry name" value="Cytochrome b-c1 complex subunit 6"/>
    <property type="match status" value="1"/>
</dbReference>
<dbReference type="GO" id="GO:0005743">
    <property type="term" value="C:mitochondrial inner membrane"/>
    <property type="evidence" value="ECO:0007669"/>
    <property type="project" value="UniProtKB-SubCell"/>
</dbReference>
<evidence type="ECO:0000256" key="1">
    <source>
        <dbReference type="ARBA" id="ARBA00004137"/>
    </source>
</evidence>
<organism evidence="13 14">
    <name type="scientific">Panthera leo</name>
    <name type="common">Lion</name>
    <dbReference type="NCBI Taxonomy" id="9689"/>
    <lineage>
        <taxon>Eukaryota</taxon>
        <taxon>Metazoa</taxon>
        <taxon>Chordata</taxon>
        <taxon>Craniata</taxon>
        <taxon>Vertebrata</taxon>
        <taxon>Euteleostomi</taxon>
        <taxon>Mammalia</taxon>
        <taxon>Eutheria</taxon>
        <taxon>Laurasiatheria</taxon>
        <taxon>Carnivora</taxon>
        <taxon>Feliformia</taxon>
        <taxon>Felidae</taxon>
        <taxon>Pantherinae</taxon>
        <taxon>Panthera</taxon>
    </lineage>
</organism>
<dbReference type="SUPFAM" id="SSF81531">
    <property type="entry name" value="Non-heme 11 kDa protein of cytochrome bc1 complex (Ubiquinol-cytochrome c reductase)"/>
    <property type="match status" value="1"/>
</dbReference>
<dbReference type="GeneTree" id="ENSGT00390000003860"/>
<dbReference type="Gene3D" id="1.10.287.20">
    <property type="entry name" value="Ubiquinol-cytochrome C reductase hinge domain"/>
    <property type="match status" value="1"/>
</dbReference>
<dbReference type="PANTHER" id="PTHR15336">
    <property type="entry name" value="UBIQUINOL-CYTOCHROME C REDUCTASE COMPLEX 7.8 KDA PROTEIN"/>
    <property type="match status" value="1"/>
</dbReference>
<evidence type="ECO:0000256" key="9">
    <source>
        <dbReference type="ARBA" id="ARBA00023128"/>
    </source>
</evidence>
<dbReference type="GO" id="GO:0098803">
    <property type="term" value="C:respiratory chain complex"/>
    <property type="evidence" value="ECO:0007669"/>
    <property type="project" value="UniProtKB-ARBA"/>
</dbReference>
<evidence type="ECO:0000256" key="8">
    <source>
        <dbReference type="ARBA" id="ARBA00022990"/>
    </source>
</evidence>
<protein>
    <recommendedName>
        <fullName evidence="12">Ubiquinol-cytochrome C reductase hinge domain-containing protein</fullName>
    </recommendedName>
</protein>
<keyword evidence="10" id="KW-0472">Membrane</keyword>
<dbReference type="Pfam" id="PF02320">
    <property type="entry name" value="UCR_hinge"/>
    <property type="match status" value="1"/>
</dbReference>
<dbReference type="Ensembl" id="ENSPLOT00000011409.1">
    <property type="protein sequence ID" value="ENSPLOP00000010305.1"/>
    <property type="gene ID" value="ENSPLOG00000007588.1"/>
</dbReference>
<evidence type="ECO:0000259" key="12">
    <source>
        <dbReference type="Pfam" id="PF02320"/>
    </source>
</evidence>
<evidence type="ECO:0000313" key="14">
    <source>
        <dbReference type="Proteomes" id="UP000694399"/>
    </source>
</evidence>
<accession>A0A8C8WX18</accession>
<keyword evidence="6" id="KW-0809">Transit peptide</keyword>
<evidence type="ECO:0000256" key="6">
    <source>
        <dbReference type="ARBA" id="ARBA00022946"/>
    </source>
</evidence>
<dbReference type="Proteomes" id="UP000694399">
    <property type="component" value="Chromosome C2"/>
</dbReference>
<reference evidence="13" key="1">
    <citation type="journal article" date="2019" name="bioRxiv">
        <title>Long live the king: chromosome-level assembly of the lion (Panthera leo) using linked-read, Hi-C, and long read data.</title>
        <authorList>
            <person name="Armstrong E.E."/>
            <person name="Taylor R.W."/>
            <person name="Miller D.E."/>
            <person name="Kaelin C."/>
            <person name="Barsh G."/>
            <person name="Hadly E.A."/>
            <person name="Petrov D."/>
        </authorList>
    </citation>
    <scope>NUCLEOTIDE SEQUENCE [LARGE SCALE GENOMIC DNA]</scope>
</reference>
<dbReference type="InterPro" id="IPR036811">
    <property type="entry name" value="Ubol_cytC_Rdtase_hinge_dom_sf"/>
</dbReference>
<keyword evidence="8" id="KW-0007">Acetylation</keyword>
<proteinExistence type="inferred from homology"/>
<dbReference type="InterPro" id="IPR023184">
    <property type="entry name" value="Ubol_cytC_Rdtase_hinge_dom"/>
</dbReference>
<dbReference type="AlphaFoldDB" id="A0A8C8WX18"/>
<sequence length="171" mass="19294">QVRPPIDLLQVWLGFLYHLVFQIGLRLSVHTGNLGRQECETFPYYLASELNGRPHSAISGGSVALPAGLLHGNSEAAPWFGGCINQSGWLWVSSYNPILVPSVFLLQDPLTTVREQCEQLEKCVKARERLELCDERVSSRSKTEEDCTEELFDFLHARDHCVAHKLFNSLK</sequence>
<keyword evidence="7" id="KW-0249">Electron transport</keyword>
<evidence type="ECO:0000256" key="11">
    <source>
        <dbReference type="ARBA" id="ARBA00023157"/>
    </source>
</evidence>
<name>A0A8C8WX18_PANLE</name>
<keyword evidence="3" id="KW-0813">Transport</keyword>
<feature type="domain" description="Ubiquinol-cytochrome C reductase hinge" evidence="12">
    <location>
        <begin position="108"/>
        <end position="171"/>
    </location>
</feature>
<comment type="subcellular location">
    <subcellularLocation>
        <location evidence="1">Mitochondrion inner membrane</location>
        <topology evidence="1">Peripheral membrane protein</topology>
        <orientation evidence="1">Intermembrane side</orientation>
    </subcellularLocation>
</comment>
<evidence type="ECO:0000256" key="3">
    <source>
        <dbReference type="ARBA" id="ARBA00022448"/>
    </source>
</evidence>
<dbReference type="PANTHER" id="PTHR15336:SF0">
    <property type="entry name" value="CYTOCHROME B-C1 COMPLEX SUBUNIT 6, MITOCHONDRIAL"/>
    <property type="match status" value="1"/>
</dbReference>
<keyword evidence="4" id="KW-0679">Respiratory chain</keyword>
<evidence type="ECO:0000256" key="2">
    <source>
        <dbReference type="ARBA" id="ARBA00006498"/>
    </source>
</evidence>
<gene>
    <name evidence="13" type="primary">LOC122226951</name>
</gene>